<comment type="caution">
    <text evidence="3">The sequence shown here is derived from an EMBL/GenBank/DDBJ whole genome shotgun (WGS) entry which is preliminary data.</text>
</comment>
<dbReference type="Proteomes" id="UP000256488">
    <property type="component" value="Unassembled WGS sequence"/>
</dbReference>
<dbReference type="AlphaFoldDB" id="A0A3E0WHY8"/>
<proteinExistence type="inferred from homology"/>
<comment type="similarity">
    <text evidence="1">In the N-terminal section; belongs to the LXG family.</text>
</comment>
<sequence>MFIKALYVSDLHSYIDKTISHLEQVHIQVKNIQKSIEAMIALEDEFKGKLANSIRAFYQ</sequence>
<protein>
    <recommendedName>
        <fullName evidence="2">LXG domain-containing protein</fullName>
    </recommendedName>
</protein>
<dbReference type="EMBL" id="NFZX01000102">
    <property type="protein sequence ID" value="RFA31781.1"/>
    <property type="molecule type" value="Genomic_DNA"/>
</dbReference>
<evidence type="ECO:0000259" key="2">
    <source>
        <dbReference type="Pfam" id="PF04740"/>
    </source>
</evidence>
<accession>A0A3E0WHY8</accession>
<reference evidence="3 4" key="1">
    <citation type="submission" date="2017-05" db="EMBL/GenBank/DDBJ databases">
        <title>Virgibacillus sp. AK90 isolated from a saltern of Kakinada, India.</title>
        <authorList>
            <person name="Gupta V."/>
            <person name="Sidhu C."/>
            <person name="Korpole S."/>
            <person name="Pinnaka A.K."/>
        </authorList>
    </citation>
    <scope>NUCLEOTIDE SEQUENCE [LARGE SCALE GENOMIC DNA]</scope>
    <source>
        <strain evidence="3 4">AK90</strain>
    </source>
</reference>
<dbReference type="RefSeq" id="WP_220349929.1">
    <property type="nucleotide sequence ID" value="NZ_NFZX01000102.1"/>
</dbReference>
<feature type="domain" description="LXG" evidence="2">
    <location>
        <begin position="4"/>
        <end position="59"/>
    </location>
</feature>
<gene>
    <name evidence="3" type="ORF">CAI16_19880</name>
</gene>
<dbReference type="Pfam" id="PF04740">
    <property type="entry name" value="LXG"/>
    <property type="match status" value="1"/>
</dbReference>
<evidence type="ECO:0000313" key="3">
    <source>
        <dbReference type="EMBL" id="RFA31781.1"/>
    </source>
</evidence>
<feature type="non-terminal residue" evidence="3">
    <location>
        <position position="59"/>
    </location>
</feature>
<organism evidence="3 4">
    <name type="scientific">Virgibacillus dokdonensis</name>
    <dbReference type="NCBI Taxonomy" id="302167"/>
    <lineage>
        <taxon>Bacteria</taxon>
        <taxon>Bacillati</taxon>
        <taxon>Bacillota</taxon>
        <taxon>Bacilli</taxon>
        <taxon>Bacillales</taxon>
        <taxon>Bacillaceae</taxon>
        <taxon>Virgibacillus</taxon>
    </lineage>
</organism>
<name>A0A3E0WHY8_9BACI</name>
<evidence type="ECO:0000313" key="4">
    <source>
        <dbReference type="Proteomes" id="UP000256488"/>
    </source>
</evidence>
<dbReference type="InterPro" id="IPR006829">
    <property type="entry name" value="LXG_dom"/>
</dbReference>
<evidence type="ECO:0000256" key="1">
    <source>
        <dbReference type="ARBA" id="ARBA00034117"/>
    </source>
</evidence>